<sequence length="1107" mass="124004">MKMAAEQEQFYQLLNTLLNTNNEIRSQAEEAYNNLPVEPKVTYLVNSLHNAALGEEVVQMAAILLRRLFTSDFSEFFPKLSPEAQADLKSKVLLAVQRDQSDACRRKMCDVAAEVARNFLDDDGNNTWPEFLQFLFQCANSPVPVLKESALRMFTSVPAIFGNQQSSHLDLIKQMIQSSLTDTSSFEVRFQAVKAISAFILLHEKENNILRHFSDLLAPIIQVIMQSVEKQDDNALLKSLIDLAESSPKFLRPQLDTIIQMCMELFSNVDLDDTWRQLALEVIVTLSETAPAMIRKVAAKYIPELVPRVLHLMTDLEDDSEWSIGDEIVEEDSDSNNVVAESALDRLACGLGGKTMLPHIVQNIPQMLENPDWKYRHAALMAISAVGEGCHKQMEAMLPQIMEVVIKYLMDPHPRVRYAACNAIGQMSTDFAPNFQKKFHEKIVPGLLLVLDDNNNPRVQAHAGAALVNFSEDCPKNILTGYLDAIMGKLQAILNAKFDELMKRGTKLVLEQVVTTIASVADTSEEQFIKYYDNLMPCLKFIIANANTAELKLLRGKTIECVSLIGLAVGNEKFAPDASEVMDLLLKTNQEGELADDDPQTSYLISAWARICKVLGKQFQQYLPLVIGPVMRTASLKPEVAVLDNDDMEGMAGDDTWQFVSLGEQQNFGIRTSGLEDKASACEMLVCYAKELKEAFADYAEPVVKLMVPMLKFYFHDGVRTAATESLPYLLESGKVKGNEYLMGMWNYIWPDLLKAIDTEPENEVLSEHMQSLAKCIEVLGLGFLSQEAMQEMLRILDRLIKDHFERAEARVEKRKDEDYDEVVEEQLEDEDNEDVYILSKVADILHSLFLTYKADFFPMFDSLVGHFVKMLGPERPWSDRQWALCIFDDVIEYGGPACAKYQHNFLGPMLTNVTDKQPEVRQAAVYGCGVLGQFGGEAFAVACKEAIPRLVEVINEADARSIEKVNATENAIAAVTKILKYNNTAIRDQLDEILPLWLSWLPVWEDVDEAPHVYGYMCDLIEANHPAILGPNNANLGRLIAIIADAFNRGAVDEETSPVAVRMLNLVREIQRNEAVFQACLQQLLPDQQVALADALNTSALGAPPS</sequence>
<dbReference type="AlphaFoldDB" id="A0A6P8YUU5"/>
<evidence type="ECO:0000256" key="5">
    <source>
        <dbReference type="ARBA" id="ARBA00022737"/>
    </source>
</evidence>
<dbReference type="GO" id="GO:0006606">
    <property type="term" value="P:protein import into nucleus"/>
    <property type="evidence" value="ECO:0007669"/>
    <property type="project" value="InterPro"/>
</dbReference>
<dbReference type="InterPro" id="IPR058584">
    <property type="entry name" value="IMB1_TNPO1-like_TPR"/>
</dbReference>
<dbReference type="Pfam" id="PF18829">
    <property type="entry name" value="Importin_rep_6"/>
    <property type="match status" value="1"/>
</dbReference>
<dbReference type="Pfam" id="PF25574">
    <property type="entry name" value="TPR_IMB1"/>
    <property type="match status" value="1"/>
</dbReference>
<reference evidence="12" key="1">
    <citation type="submission" date="2025-08" db="UniProtKB">
        <authorList>
            <consortium name="RefSeq"/>
        </authorList>
    </citation>
    <scope>IDENTIFICATION</scope>
    <source>
        <tissue evidence="12">Total insect</tissue>
    </source>
</reference>
<proteinExistence type="predicted"/>
<dbReference type="OrthoDB" id="543373at2759"/>
<accession>A0A6P8YUU5</accession>
<dbReference type="GeneID" id="117643243"/>
<feature type="domain" description="IPO4/5-like TPR repeats" evidence="10">
    <location>
        <begin position="100"/>
        <end position="261"/>
    </location>
</feature>
<dbReference type="GO" id="GO:0005634">
    <property type="term" value="C:nucleus"/>
    <property type="evidence" value="ECO:0007669"/>
    <property type="project" value="UniProtKB-SubCell"/>
</dbReference>
<dbReference type="InterPro" id="IPR041653">
    <property type="entry name" value="Importin_rep_4"/>
</dbReference>
<dbReference type="PROSITE" id="PS50077">
    <property type="entry name" value="HEAT_REPEAT"/>
    <property type="match status" value="1"/>
</dbReference>
<feature type="repeat" description="HEAT" evidence="8">
    <location>
        <begin position="401"/>
        <end position="439"/>
    </location>
</feature>
<name>A0A6P8YUU5_THRPL</name>
<dbReference type="Pfam" id="PF18808">
    <property type="entry name" value="Importin_rep_4"/>
    <property type="match status" value="1"/>
</dbReference>
<keyword evidence="5" id="KW-0677">Repeat</keyword>
<dbReference type="InterPro" id="IPR040122">
    <property type="entry name" value="Importin_beta"/>
</dbReference>
<evidence type="ECO:0000313" key="12">
    <source>
        <dbReference type="RefSeq" id="XP_034237882.1"/>
    </source>
</evidence>
<dbReference type="Proteomes" id="UP000515158">
    <property type="component" value="Unplaced"/>
</dbReference>
<dbReference type="GO" id="GO:0005737">
    <property type="term" value="C:cytoplasm"/>
    <property type="evidence" value="ECO:0007669"/>
    <property type="project" value="UniProtKB-SubCell"/>
</dbReference>
<dbReference type="SUPFAM" id="SSF48371">
    <property type="entry name" value="ARM repeat"/>
    <property type="match status" value="2"/>
</dbReference>
<organism evidence="12">
    <name type="scientific">Thrips palmi</name>
    <name type="common">Melon thrips</name>
    <dbReference type="NCBI Taxonomy" id="161013"/>
    <lineage>
        <taxon>Eukaryota</taxon>
        <taxon>Metazoa</taxon>
        <taxon>Ecdysozoa</taxon>
        <taxon>Arthropoda</taxon>
        <taxon>Hexapoda</taxon>
        <taxon>Insecta</taxon>
        <taxon>Pterygota</taxon>
        <taxon>Neoptera</taxon>
        <taxon>Paraneoptera</taxon>
        <taxon>Thysanoptera</taxon>
        <taxon>Terebrantia</taxon>
        <taxon>Thripoidea</taxon>
        <taxon>Thripidae</taxon>
        <taxon>Thrips</taxon>
    </lineage>
</organism>
<evidence type="ECO:0000256" key="7">
    <source>
        <dbReference type="ARBA" id="ARBA00023242"/>
    </source>
</evidence>
<dbReference type="InterPro" id="IPR021133">
    <property type="entry name" value="HEAT_type_2"/>
</dbReference>
<dbReference type="RefSeq" id="XP_034237882.1">
    <property type="nucleotide sequence ID" value="XM_034381991.1"/>
</dbReference>
<evidence type="ECO:0000256" key="2">
    <source>
        <dbReference type="ARBA" id="ARBA00004496"/>
    </source>
</evidence>
<dbReference type="InterPro" id="IPR016024">
    <property type="entry name" value="ARM-type_fold"/>
</dbReference>
<dbReference type="Pfam" id="PF25780">
    <property type="entry name" value="TPR_IPO5"/>
    <property type="match status" value="1"/>
</dbReference>
<evidence type="ECO:0000259" key="10">
    <source>
        <dbReference type="Pfam" id="PF25780"/>
    </source>
</evidence>
<keyword evidence="3" id="KW-0813">Transport</keyword>
<keyword evidence="6" id="KW-0653">Protein transport</keyword>
<keyword evidence="7" id="KW-0539">Nucleus</keyword>
<evidence type="ECO:0000313" key="11">
    <source>
        <dbReference type="Proteomes" id="UP000515158"/>
    </source>
</evidence>
<evidence type="ECO:0000256" key="1">
    <source>
        <dbReference type="ARBA" id="ARBA00004123"/>
    </source>
</evidence>
<dbReference type="Gene3D" id="1.25.10.10">
    <property type="entry name" value="Leucine-rich Repeat Variant"/>
    <property type="match status" value="1"/>
</dbReference>
<evidence type="ECO:0000256" key="4">
    <source>
        <dbReference type="ARBA" id="ARBA00022490"/>
    </source>
</evidence>
<evidence type="ECO:0000259" key="9">
    <source>
        <dbReference type="Pfam" id="PF25574"/>
    </source>
</evidence>
<dbReference type="Pfam" id="PF13513">
    <property type="entry name" value="HEAT_EZ"/>
    <property type="match status" value="1"/>
</dbReference>
<protein>
    <submittedName>
        <fullName evidence="12">Importin-5</fullName>
    </submittedName>
</protein>
<evidence type="ECO:0000256" key="3">
    <source>
        <dbReference type="ARBA" id="ARBA00022448"/>
    </source>
</evidence>
<dbReference type="InterPro" id="IPR011989">
    <property type="entry name" value="ARM-like"/>
</dbReference>
<evidence type="ECO:0000256" key="6">
    <source>
        <dbReference type="ARBA" id="ARBA00022927"/>
    </source>
</evidence>
<keyword evidence="4" id="KW-0963">Cytoplasm</keyword>
<dbReference type="KEGG" id="tpal:117643243"/>
<dbReference type="FunCoup" id="A0A6P8YUU5">
    <property type="interactions" value="2428"/>
</dbReference>
<dbReference type="InterPro" id="IPR057672">
    <property type="entry name" value="TPR_IPO4/5"/>
</dbReference>
<dbReference type="InParanoid" id="A0A6P8YUU5"/>
<gene>
    <name evidence="12" type="primary">LOC117643243</name>
</gene>
<dbReference type="PANTHER" id="PTHR10527">
    <property type="entry name" value="IMPORTIN BETA"/>
    <property type="match status" value="1"/>
</dbReference>
<comment type="subcellular location">
    <subcellularLocation>
        <location evidence="2">Cytoplasm</location>
    </subcellularLocation>
    <subcellularLocation>
        <location evidence="1">Nucleus</location>
    </subcellularLocation>
</comment>
<feature type="domain" description="Importin subunit beta-1/Transportin-1-like TPR repeats" evidence="9">
    <location>
        <begin position="504"/>
        <end position="635"/>
    </location>
</feature>
<dbReference type="InterPro" id="IPR041389">
    <property type="entry name" value="Importin_rep_6"/>
</dbReference>
<keyword evidence="11" id="KW-1185">Reference proteome</keyword>
<evidence type="ECO:0000256" key="8">
    <source>
        <dbReference type="PROSITE-ProRule" id="PRU00103"/>
    </source>
</evidence>
<dbReference type="CTD" id="40581"/>